<keyword evidence="5" id="KW-0902">Two-component regulatory system</keyword>
<keyword evidence="6" id="KW-0472">Membrane</keyword>
<comment type="catalytic activity">
    <reaction evidence="1">
        <text>ATP + protein L-histidine = ADP + protein N-phospho-L-histidine.</text>
        <dbReference type="EC" id="2.7.13.3"/>
    </reaction>
</comment>
<dbReference type="Proteomes" id="UP000629098">
    <property type="component" value="Unassembled WGS sequence"/>
</dbReference>
<reference evidence="8" key="1">
    <citation type="submission" date="2020-09" db="EMBL/GenBank/DDBJ databases">
        <title>Iningainema tapete sp. nov. (Scytonemataceae, Cyanobacteria) from greenhouses in central Florida (USA) produces two types of nodularin with biosynthetic potential for microcystin-LR and anabaenopeptins.</title>
        <authorList>
            <person name="Berthold D.E."/>
            <person name="Lefler F.W."/>
            <person name="Huang I.-S."/>
            <person name="Abdulla H."/>
            <person name="Zimba P.V."/>
            <person name="Laughinghouse H.D. IV."/>
        </authorList>
    </citation>
    <scope>NUCLEOTIDE SEQUENCE</scope>
    <source>
        <strain evidence="8">BLCCT55</strain>
    </source>
</reference>
<evidence type="ECO:0000256" key="1">
    <source>
        <dbReference type="ARBA" id="ARBA00000085"/>
    </source>
</evidence>
<dbReference type="Pfam" id="PF02518">
    <property type="entry name" value="HATPase_c"/>
    <property type="match status" value="1"/>
</dbReference>
<protein>
    <recommendedName>
        <fullName evidence="2">histidine kinase</fullName>
        <ecNumber evidence="2">2.7.13.3</ecNumber>
    </recommendedName>
</protein>
<dbReference type="InterPro" id="IPR004358">
    <property type="entry name" value="Sig_transdc_His_kin-like_C"/>
</dbReference>
<feature type="transmembrane region" description="Helical" evidence="6">
    <location>
        <begin position="55"/>
        <end position="79"/>
    </location>
</feature>
<name>A0A8J6XJE1_9CYAN</name>
<dbReference type="PANTHER" id="PTHR43047">
    <property type="entry name" value="TWO-COMPONENT HISTIDINE PROTEIN KINASE"/>
    <property type="match status" value="1"/>
</dbReference>
<dbReference type="InterPro" id="IPR036890">
    <property type="entry name" value="HATPase_C_sf"/>
</dbReference>
<feature type="transmembrane region" description="Helical" evidence="6">
    <location>
        <begin position="213"/>
        <end position="231"/>
    </location>
</feature>
<dbReference type="PRINTS" id="PR00344">
    <property type="entry name" value="BCTRLSENSOR"/>
</dbReference>
<evidence type="ECO:0000256" key="4">
    <source>
        <dbReference type="ARBA" id="ARBA00022777"/>
    </source>
</evidence>
<keyword evidence="3" id="KW-0808">Transferase</keyword>
<gene>
    <name evidence="8" type="ORF">ICL16_04420</name>
</gene>
<evidence type="ECO:0000256" key="6">
    <source>
        <dbReference type="SAM" id="Phobius"/>
    </source>
</evidence>
<feature type="transmembrane region" description="Helical" evidence="6">
    <location>
        <begin position="185"/>
        <end position="207"/>
    </location>
</feature>
<dbReference type="AlphaFoldDB" id="A0A8J6XJE1"/>
<accession>A0A8J6XJE1</accession>
<dbReference type="EC" id="2.7.13.3" evidence="2"/>
<keyword evidence="9" id="KW-1185">Reference proteome</keyword>
<dbReference type="RefSeq" id="WP_190825681.1">
    <property type="nucleotide sequence ID" value="NZ_CAWPPI010000023.1"/>
</dbReference>
<dbReference type="Gene3D" id="3.30.565.10">
    <property type="entry name" value="Histidine kinase-like ATPase, C-terminal domain"/>
    <property type="match status" value="1"/>
</dbReference>
<feature type="transmembrane region" description="Helical" evidence="6">
    <location>
        <begin position="132"/>
        <end position="154"/>
    </location>
</feature>
<dbReference type="Gene3D" id="1.10.287.130">
    <property type="match status" value="1"/>
</dbReference>
<dbReference type="InterPro" id="IPR036097">
    <property type="entry name" value="HisK_dim/P_sf"/>
</dbReference>
<sequence length="496" mass="56612">MRQSLKLGQWSQFIQVTWNRLRRYAQYWLTRFKSPQESTDYLTWRHQFLQKRLRLGLWLALFWHLIISANGLHSVLFEFEKLKAVALNSYGDAAIADQWRWASIVCYIVANVLILACLIGQKTTWGRQYPEALFLLFACSLSNLVHIVFTFFGLPETPSYLLFLYIAVLLPVHWRLHLIYQAISIAYYAIVYPINGLATLEYAKIYNLYSREVIIQLACACSVSILSVYLYERLKRSEFEANRQIQIFLHSMAHDLQTPVVGSAIVLKSLLDKVIDEQDKLIIKRSTIERLLQGSNHQLALINSLVEAHTAKTQGVILNCEPTRIKPLVDSVLIDLNHSLTKKRIQLINHITDDLPVVNADVNQLRRVFSNLIGNALKHNPHEIQLILDASVVESGHCRQVKVWENRVESVKQLVQPQAPMLLCEIQDNGIGIASEQCPYLFKLYARGTKARYTPGLGLGLYLCKQIVEAHGGKIGVISSLGDGATFWFTLPLYPT</sequence>
<proteinExistence type="predicted"/>
<feature type="domain" description="Histidine kinase" evidence="7">
    <location>
        <begin position="251"/>
        <end position="495"/>
    </location>
</feature>
<feature type="transmembrane region" description="Helical" evidence="6">
    <location>
        <begin position="99"/>
        <end position="120"/>
    </location>
</feature>
<evidence type="ECO:0000256" key="5">
    <source>
        <dbReference type="ARBA" id="ARBA00023012"/>
    </source>
</evidence>
<dbReference type="GO" id="GO:0000155">
    <property type="term" value="F:phosphorelay sensor kinase activity"/>
    <property type="evidence" value="ECO:0007669"/>
    <property type="project" value="InterPro"/>
</dbReference>
<dbReference type="PROSITE" id="PS50109">
    <property type="entry name" value="HIS_KIN"/>
    <property type="match status" value="1"/>
</dbReference>
<evidence type="ECO:0000313" key="8">
    <source>
        <dbReference type="EMBL" id="MBD2771382.1"/>
    </source>
</evidence>
<dbReference type="SMART" id="SM00387">
    <property type="entry name" value="HATPase_c"/>
    <property type="match status" value="1"/>
</dbReference>
<comment type="caution">
    <text evidence="8">The sequence shown here is derived from an EMBL/GenBank/DDBJ whole genome shotgun (WGS) entry which is preliminary data.</text>
</comment>
<dbReference type="InterPro" id="IPR005467">
    <property type="entry name" value="His_kinase_dom"/>
</dbReference>
<dbReference type="EMBL" id="JACXAE010000023">
    <property type="protein sequence ID" value="MBD2771382.1"/>
    <property type="molecule type" value="Genomic_DNA"/>
</dbReference>
<keyword evidence="6" id="KW-1133">Transmembrane helix</keyword>
<evidence type="ECO:0000259" key="7">
    <source>
        <dbReference type="PROSITE" id="PS50109"/>
    </source>
</evidence>
<keyword evidence="4 8" id="KW-0418">Kinase</keyword>
<keyword evidence="6" id="KW-0812">Transmembrane</keyword>
<evidence type="ECO:0000256" key="2">
    <source>
        <dbReference type="ARBA" id="ARBA00012438"/>
    </source>
</evidence>
<dbReference type="CDD" id="cd00075">
    <property type="entry name" value="HATPase"/>
    <property type="match status" value="1"/>
</dbReference>
<dbReference type="SUPFAM" id="SSF47384">
    <property type="entry name" value="Homodimeric domain of signal transducing histidine kinase"/>
    <property type="match status" value="1"/>
</dbReference>
<evidence type="ECO:0000256" key="3">
    <source>
        <dbReference type="ARBA" id="ARBA00022679"/>
    </source>
</evidence>
<dbReference type="InterPro" id="IPR003594">
    <property type="entry name" value="HATPase_dom"/>
</dbReference>
<organism evidence="8 9">
    <name type="scientific">Iningainema tapete BLCC-T55</name>
    <dbReference type="NCBI Taxonomy" id="2748662"/>
    <lineage>
        <taxon>Bacteria</taxon>
        <taxon>Bacillati</taxon>
        <taxon>Cyanobacteriota</taxon>
        <taxon>Cyanophyceae</taxon>
        <taxon>Nostocales</taxon>
        <taxon>Scytonemataceae</taxon>
        <taxon>Iningainema tapete</taxon>
    </lineage>
</organism>
<evidence type="ECO:0000313" key="9">
    <source>
        <dbReference type="Proteomes" id="UP000629098"/>
    </source>
</evidence>
<dbReference type="SUPFAM" id="SSF55874">
    <property type="entry name" value="ATPase domain of HSP90 chaperone/DNA topoisomerase II/histidine kinase"/>
    <property type="match status" value="1"/>
</dbReference>